<comment type="caution">
    <text evidence="3">The sequence shown here is derived from an EMBL/GenBank/DDBJ whole genome shotgun (WGS) entry which is preliminary data.</text>
</comment>
<protein>
    <recommendedName>
        <fullName evidence="2">Bacterial alpha-L-rhamnosidase N-terminal domain-containing protein</fullName>
    </recommendedName>
</protein>
<feature type="transmembrane region" description="Helical" evidence="1">
    <location>
        <begin position="21"/>
        <end position="41"/>
    </location>
</feature>
<reference evidence="3 4" key="1">
    <citation type="journal article" date="2012" name="Genome Biol.">
        <title>Genome and low-iron response of an oceanic diatom adapted to chronic iron limitation.</title>
        <authorList>
            <person name="Lommer M."/>
            <person name="Specht M."/>
            <person name="Roy A.S."/>
            <person name="Kraemer L."/>
            <person name="Andreson R."/>
            <person name="Gutowska M.A."/>
            <person name="Wolf J."/>
            <person name="Bergner S.V."/>
            <person name="Schilhabel M.B."/>
            <person name="Klostermeier U.C."/>
            <person name="Beiko R.G."/>
            <person name="Rosenstiel P."/>
            <person name="Hippler M."/>
            <person name="Laroche J."/>
        </authorList>
    </citation>
    <scope>NUCLEOTIDE SEQUENCE [LARGE SCALE GENOMIC DNA]</scope>
    <source>
        <strain evidence="3 4">CCMP1005</strain>
    </source>
</reference>
<dbReference type="InterPro" id="IPR013783">
    <property type="entry name" value="Ig-like_fold"/>
</dbReference>
<feature type="domain" description="Bacterial alpha-L-rhamnosidase N-terminal" evidence="2">
    <location>
        <begin position="323"/>
        <end position="474"/>
    </location>
</feature>
<evidence type="ECO:0000259" key="2">
    <source>
        <dbReference type="Pfam" id="PF08531"/>
    </source>
</evidence>
<dbReference type="PANTHER" id="PTHR33307">
    <property type="entry name" value="ALPHA-RHAMNOSIDASE (EUROFUNG)"/>
    <property type="match status" value="1"/>
</dbReference>
<name>K0TIS8_THAOC</name>
<dbReference type="Gene3D" id="2.60.120.260">
    <property type="entry name" value="Galactose-binding domain-like"/>
    <property type="match status" value="2"/>
</dbReference>
<keyword evidence="1" id="KW-1133">Transmembrane helix</keyword>
<dbReference type="PANTHER" id="PTHR33307:SF11">
    <property type="entry name" value="ALPHA-L-RHAMNOSIDASE"/>
    <property type="match status" value="1"/>
</dbReference>
<dbReference type="OrthoDB" id="10023583at2759"/>
<dbReference type="InterPro" id="IPR016007">
    <property type="entry name" value="Alpha_rhamnosid"/>
</dbReference>
<dbReference type="EMBL" id="AGNL01008485">
    <property type="protein sequence ID" value="EJK70472.1"/>
    <property type="molecule type" value="Genomic_DNA"/>
</dbReference>
<organism evidence="3 4">
    <name type="scientific">Thalassiosira oceanica</name>
    <name type="common">Marine diatom</name>
    <dbReference type="NCBI Taxonomy" id="159749"/>
    <lineage>
        <taxon>Eukaryota</taxon>
        <taxon>Sar</taxon>
        <taxon>Stramenopiles</taxon>
        <taxon>Ochrophyta</taxon>
        <taxon>Bacillariophyta</taxon>
        <taxon>Coscinodiscophyceae</taxon>
        <taxon>Thalassiosirophycidae</taxon>
        <taxon>Thalassiosirales</taxon>
        <taxon>Thalassiosiraceae</taxon>
        <taxon>Thalassiosira</taxon>
    </lineage>
</organism>
<proteinExistence type="predicted"/>
<evidence type="ECO:0000313" key="3">
    <source>
        <dbReference type="EMBL" id="EJK70472.1"/>
    </source>
</evidence>
<evidence type="ECO:0000256" key="1">
    <source>
        <dbReference type="SAM" id="Phobius"/>
    </source>
</evidence>
<keyword evidence="1" id="KW-0472">Membrane</keyword>
<dbReference type="Proteomes" id="UP000266841">
    <property type="component" value="Unassembled WGS sequence"/>
</dbReference>
<gene>
    <name evidence="3" type="ORF">THAOC_08169</name>
</gene>
<keyword evidence="4" id="KW-1185">Reference proteome</keyword>
<keyword evidence="1" id="KW-0812">Transmembrane</keyword>
<dbReference type="InterPro" id="IPR013737">
    <property type="entry name" value="Bac_rhamnosid_N"/>
</dbReference>
<accession>K0TIS8</accession>
<evidence type="ECO:0000313" key="4">
    <source>
        <dbReference type="Proteomes" id="UP000266841"/>
    </source>
</evidence>
<sequence>MAAQRTNTPRPLSSSHSPYRITPLSAFLAIIGVYSVGTVVWQTLHLGAGGGSTHVSDVLTQTKDAFIRPGSNNGRTSVANDGSWMATSTIDGDNADSGGGVLDSVLGSFSIMAASGGDPHSNDSVTGSIIPINLSVNYLQVIDKAPGAPPEPIMSQSATSARVAEDFLPMVSPDEVVFRWAFQARKGANHKDTQEISAYRIIVRQFGNPSNVAWDTNKVNVPVMPDSVSWGSVTQPVAGHIYEWKVFVWDAAGASSSSSWKKFAVGPQSSEAWEGKWIVHPDDMDTFDNAKQGSKDECKLWKMRRPLPIFRGRISSDKISGVKEIASALLVVSGLGSFRASFDGVPLSTSGPIDPPFTDYSKRVMYRGFDLTPFFQNGGGQADHTIGVTMGSGWWDHRPVSGMAKPKLLPRGPQTTIAQVIITDKSGHTHVIGQSGSGNDWQVTRGHIRESDLFTGEMVDLDIFEDMLGWDTSAGWTSSGRTSNGSDPLKNRNIWIDPVLYTTEVTSEERVQELSVKAKAMERSQMKSFPKRNLFAAPIGRLVPHEIPPVMAVERISPDEIHDLDGGRWLIDYGKAFSGMIHFDEGLPEPIIPASYPRAHGFKAASEKGVSFLTVVYGEGLEMTTGDINRVLTAGLGLHDGGPRHKSKKEFATKHSYCFPDDHDYILSQKDVYIYSMKEKGKARFAKARQSHFTTHAFRFAEVCCTAEPPKNAQALVYRTAVPEWGSFDSSNILVNGGYELVKNAMVSNMLVSANLCAMAPPIFKPTKFNRYPECSIRLPSSRETALRRGFGC</sequence>
<dbReference type="Gene3D" id="2.60.40.10">
    <property type="entry name" value="Immunoglobulins"/>
    <property type="match status" value="1"/>
</dbReference>
<dbReference type="AlphaFoldDB" id="K0TIS8"/>
<dbReference type="Pfam" id="PF08531">
    <property type="entry name" value="Bac_rhamnosid_N"/>
    <property type="match status" value="1"/>
</dbReference>